<dbReference type="PROSITE" id="PS51420">
    <property type="entry name" value="RHO"/>
    <property type="match status" value="2"/>
</dbReference>
<keyword evidence="4" id="KW-0488">Methylation</keyword>
<dbReference type="InterPro" id="IPR027417">
    <property type="entry name" value="P-loop_NTPase"/>
</dbReference>
<comment type="subcellular location">
    <subcellularLocation>
        <location evidence="1">Cell membrane</location>
        <topology evidence="1">Lipid-anchor</topology>
        <orientation evidence="1">Cytoplasmic side</orientation>
    </subcellularLocation>
</comment>
<evidence type="ECO:0000256" key="1">
    <source>
        <dbReference type="ARBA" id="ARBA00004342"/>
    </source>
</evidence>
<dbReference type="GO" id="GO:0003924">
    <property type="term" value="F:GTPase activity"/>
    <property type="evidence" value="ECO:0007669"/>
    <property type="project" value="InterPro"/>
</dbReference>
<evidence type="ECO:0000256" key="6">
    <source>
        <dbReference type="ARBA" id="ARBA00023134"/>
    </source>
</evidence>
<dbReference type="FunFam" id="3.40.50.300:FF:001179">
    <property type="entry name" value="Rho family GTPase"/>
    <property type="match status" value="1"/>
</dbReference>
<keyword evidence="7" id="KW-0472">Membrane</keyword>
<sequence>MASNRNRNVRKSRKLVIVGDGMCGKTCLLLAFKDDRFIPTHDATIFDTYVADIQVDGKTIDLALFDTAGQEDFDRLRPLSYPDTSVVLICFSADSPVSATSVIEKWIPEVRHFCGQCPVILVACKKDLRRDPQTIAKLKQDGERPVTTDVGRQIAMQIKADAYMECSAKTREGVQELFVHAAHLSLKRRHKKRRGQYKKNSFNDYSFEMATNRNSSIQKSRKLVVVGDGMSGKTCLLFAFKDDEFNTDHIPTVFDTYVAEIEVDGNTVDLALFDTAGQEDFDRLRPLSYPDTNVIIMCFSVDNPVSAASITEKWIPEVRHFCGTCPIILVACKIDLRTDSQVVASMKTKGQKLVSIEAGKQLATQIKADGYMECSAKTREGIHDLFILAARLSLKKRNHHKKHHKCFVI</sequence>
<keyword evidence="8" id="KW-0449">Lipoprotein</keyword>
<dbReference type="FunFam" id="3.40.50.300:FF:000983">
    <property type="entry name" value="Rho family GTPase"/>
    <property type="match status" value="1"/>
</dbReference>
<evidence type="ECO:0000256" key="8">
    <source>
        <dbReference type="ARBA" id="ARBA00023288"/>
    </source>
</evidence>
<dbReference type="Gene3D" id="3.40.50.300">
    <property type="entry name" value="P-loop containing nucleotide triphosphate hydrolases"/>
    <property type="match status" value="2"/>
</dbReference>
<dbReference type="GO" id="GO:0007264">
    <property type="term" value="P:small GTPase-mediated signal transduction"/>
    <property type="evidence" value="ECO:0007669"/>
    <property type="project" value="InterPro"/>
</dbReference>
<keyword evidence="6" id="KW-0342">GTP-binding</keyword>
<evidence type="ECO:0000256" key="2">
    <source>
        <dbReference type="ARBA" id="ARBA00010142"/>
    </source>
</evidence>
<dbReference type="GO" id="GO:0005886">
    <property type="term" value="C:plasma membrane"/>
    <property type="evidence" value="ECO:0007669"/>
    <property type="project" value="UniProtKB-SubCell"/>
</dbReference>
<keyword evidence="5" id="KW-0547">Nucleotide-binding</keyword>
<dbReference type="SMART" id="SM00173">
    <property type="entry name" value="RAS"/>
    <property type="match status" value="2"/>
</dbReference>
<dbReference type="SMART" id="SM00174">
    <property type="entry name" value="RHO"/>
    <property type="match status" value="2"/>
</dbReference>
<dbReference type="AlphaFoldDB" id="A0A813UP66"/>
<dbReference type="InterPro" id="IPR003578">
    <property type="entry name" value="Small_GTPase_Rho"/>
</dbReference>
<dbReference type="Pfam" id="PF00071">
    <property type="entry name" value="Ras"/>
    <property type="match status" value="2"/>
</dbReference>
<dbReference type="CDD" id="cd00157">
    <property type="entry name" value="Rho"/>
    <property type="match status" value="1"/>
</dbReference>
<reference evidence="10" key="1">
    <citation type="submission" date="2021-02" db="EMBL/GenBank/DDBJ databases">
        <authorList>
            <person name="Nowell W R."/>
        </authorList>
    </citation>
    <scope>NUCLEOTIDE SEQUENCE</scope>
</reference>
<gene>
    <name evidence="10" type="ORF">PYM288_LOCUS5854</name>
</gene>
<keyword evidence="3" id="KW-1003">Cell membrane</keyword>
<dbReference type="Proteomes" id="UP000663854">
    <property type="component" value="Unassembled WGS sequence"/>
</dbReference>
<dbReference type="PROSITE" id="PS51421">
    <property type="entry name" value="RAS"/>
    <property type="match status" value="1"/>
</dbReference>
<dbReference type="NCBIfam" id="TIGR00231">
    <property type="entry name" value="small_GTP"/>
    <property type="match status" value="2"/>
</dbReference>
<dbReference type="PRINTS" id="PR00449">
    <property type="entry name" value="RASTRNSFRMNG"/>
</dbReference>
<dbReference type="GO" id="GO:0005525">
    <property type="term" value="F:GTP binding"/>
    <property type="evidence" value="ECO:0007669"/>
    <property type="project" value="UniProtKB-KW"/>
</dbReference>
<evidence type="ECO:0000256" key="5">
    <source>
        <dbReference type="ARBA" id="ARBA00022741"/>
    </source>
</evidence>
<evidence type="ECO:0000256" key="3">
    <source>
        <dbReference type="ARBA" id="ARBA00022475"/>
    </source>
</evidence>
<accession>A0A813UP66</accession>
<protein>
    <submittedName>
        <fullName evidence="10">Uncharacterized protein</fullName>
    </submittedName>
</protein>
<dbReference type="EMBL" id="CAJNOH010000062">
    <property type="protein sequence ID" value="CAF0826411.1"/>
    <property type="molecule type" value="Genomic_DNA"/>
</dbReference>
<evidence type="ECO:0000313" key="11">
    <source>
        <dbReference type="Proteomes" id="UP000663854"/>
    </source>
</evidence>
<evidence type="ECO:0000256" key="4">
    <source>
        <dbReference type="ARBA" id="ARBA00022481"/>
    </source>
</evidence>
<evidence type="ECO:0000313" key="10">
    <source>
        <dbReference type="EMBL" id="CAF0826411.1"/>
    </source>
</evidence>
<organism evidence="10 11">
    <name type="scientific">Rotaria sordida</name>
    <dbReference type="NCBI Taxonomy" id="392033"/>
    <lineage>
        <taxon>Eukaryota</taxon>
        <taxon>Metazoa</taxon>
        <taxon>Spiralia</taxon>
        <taxon>Gnathifera</taxon>
        <taxon>Rotifera</taxon>
        <taxon>Eurotatoria</taxon>
        <taxon>Bdelloidea</taxon>
        <taxon>Philodinida</taxon>
        <taxon>Philodinidae</taxon>
        <taxon>Rotaria</taxon>
    </lineage>
</organism>
<dbReference type="InterPro" id="IPR005225">
    <property type="entry name" value="Small_GTP-bd"/>
</dbReference>
<name>A0A813UP66_9BILA</name>
<dbReference type="SMART" id="SM00175">
    <property type="entry name" value="RAB"/>
    <property type="match status" value="2"/>
</dbReference>
<dbReference type="PROSITE" id="PS51419">
    <property type="entry name" value="RAB"/>
    <property type="match status" value="2"/>
</dbReference>
<keyword evidence="9" id="KW-0636">Prenylation</keyword>
<evidence type="ECO:0000256" key="7">
    <source>
        <dbReference type="ARBA" id="ARBA00023136"/>
    </source>
</evidence>
<comment type="caution">
    <text evidence="10">The sequence shown here is derived from an EMBL/GenBank/DDBJ whole genome shotgun (WGS) entry which is preliminary data.</text>
</comment>
<dbReference type="SUPFAM" id="SSF52540">
    <property type="entry name" value="P-loop containing nucleoside triphosphate hydrolases"/>
    <property type="match status" value="2"/>
</dbReference>
<dbReference type="PANTHER" id="PTHR24072">
    <property type="entry name" value="RHO FAMILY GTPASE"/>
    <property type="match status" value="1"/>
</dbReference>
<comment type="similarity">
    <text evidence="2">Belongs to the small GTPase superfamily. Rho family.</text>
</comment>
<proteinExistence type="inferred from homology"/>
<evidence type="ECO:0000256" key="9">
    <source>
        <dbReference type="ARBA" id="ARBA00023289"/>
    </source>
</evidence>
<dbReference type="InterPro" id="IPR001806">
    <property type="entry name" value="Small_GTPase"/>
</dbReference>